<dbReference type="InterPro" id="IPR001633">
    <property type="entry name" value="EAL_dom"/>
</dbReference>
<dbReference type="Proteomes" id="UP000268615">
    <property type="component" value="Unassembled WGS sequence"/>
</dbReference>
<gene>
    <name evidence="2" type="ORF">EHN07_05940</name>
</gene>
<dbReference type="EMBL" id="RPOH01000019">
    <property type="protein sequence ID" value="RPH29476.1"/>
    <property type="molecule type" value="Genomic_DNA"/>
</dbReference>
<dbReference type="PROSITE" id="PS50883">
    <property type="entry name" value="EAL"/>
    <property type="match status" value="1"/>
</dbReference>
<dbReference type="GO" id="GO:0071111">
    <property type="term" value="F:cyclic-guanylate-specific phosphodiesterase activity"/>
    <property type="evidence" value="ECO:0007669"/>
    <property type="project" value="InterPro"/>
</dbReference>
<reference evidence="2 3" key="1">
    <citation type="submission" date="2018-11" db="EMBL/GenBank/DDBJ databases">
        <title>Draft genome sequence of Buttiauxella warmboldiae CCUG 35512.</title>
        <authorList>
            <person name="Salva-Serra F."/>
            <person name="Marathe N."/>
            <person name="Moore E."/>
            <person name="Svensson L."/>
            <person name="Engstrom-Jakobsson H."/>
        </authorList>
    </citation>
    <scope>NUCLEOTIDE SEQUENCE [LARGE SCALE GENOMIC DNA]</scope>
    <source>
        <strain evidence="2 3">CCUG 35512</strain>
    </source>
</reference>
<evidence type="ECO:0000313" key="2">
    <source>
        <dbReference type="EMBL" id="RPH29476.1"/>
    </source>
</evidence>
<dbReference type="SMART" id="SM00052">
    <property type="entry name" value="EAL"/>
    <property type="match status" value="1"/>
</dbReference>
<name>A0A3N5ECN7_9ENTR</name>
<dbReference type="SUPFAM" id="SSF141868">
    <property type="entry name" value="EAL domain-like"/>
    <property type="match status" value="1"/>
</dbReference>
<dbReference type="PANTHER" id="PTHR33121:SF70">
    <property type="entry name" value="SIGNALING PROTEIN YKOW"/>
    <property type="match status" value="1"/>
</dbReference>
<accession>A0A3N5ECN7</accession>
<dbReference type="Pfam" id="PF00563">
    <property type="entry name" value="EAL"/>
    <property type="match status" value="1"/>
</dbReference>
<protein>
    <submittedName>
        <fullName evidence="2">EAL domain-containing protein</fullName>
    </submittedName>
</protein>
<dbReference type="PANTHER" id="PTHR33121">
    <property type="entry name" value="CYCLIC DI-GMP PHOSPHODIESTERASE PDEF"/>
    <property type="match status" value="1"/>
</dbReference>
<evidence type="ECO:0000313" key="3">
    <source>
        <dbReference type="Proteomes" id="UP000268615"/>
    </source>
</evidence>
<dbReference type="CDD" id="cd01948">
    <property type="entry name" value="EAL"/>
    <property type="match status" value="1"/>
</dbReference>
<comment type="caution">
    <text evidence="2">The sequence shown here is derived from an EMBL/GenBank/DDBJ whole genome shotgun (WGS) entry which is preliminary data.</text>
</comment>
<proteinExistence type="predicted"/>
<organism evidence="2 3">
    <name type="scientific">Buttiauxella warmboldiae</name>
    <dbReference type="NCBI Taxonomy" id="82993"/>
    <lineage>
        <taxon>Bacteria</taxon>
        <taxon>Pseudomonadati</taxon>
        <taxon>Pseudomonadota</taxon>
        <taxon>Gammaproteobacteria</taxon>
        <taxon>Enterobacterales</taxon>
        <taxon>Enterobacteriaceae</taxon>
        <taxon>Buttiauxella</taxon>
    </lineage>
</organism>
<dbReference type="AlphaFoldDB" id="A0A3N5ECN7"/>
<dbReference type="RefSeq" id="WP_124023264.1">
    <property type="nucleotide sequence ID" value="NZ_RPOH01000019.1"/>
</dbReference>
<dbReference type="OrthoDB" id="6635966at2"/>
<dbReference type="InterPro" id="IPR050706">
    <property type="entry name" value="Cyclic-di-GMP_PDE-like"/>
</dbReference>
<sequence length="253" mass="28947">MTVENEDIRTLLANIAEGKPAQALTVYLQPIINMVDGRCQGAEALVRGMVENKLIFPDRFIGLLEQNSDIRKVGVFVLQMAIHFAIENQLHQQPDFTLSSNFSPIEINDRAVVEKIKAITERSGYPRHKITIEITETEVALSDCGQENARWLQQQGFVIAWDDIRNLDDLKKNSQQFCSDVIKLDRSLLNQECLSVTQEIIARCQRKKLQLVAEGVEYPWQREWLLEQGVTTCQGYYYSPPVALQTFAQRYIS</sequence>
<dbReference type="Gene3D" id="3.20.20.450">
    <property type="entry name" value="EAL domain"/>
    <property type="match status" value="1"/>
</dbReference>
<keyword evidence="3" id="KW-1185">Reference proteome</keyword>
<evidence type="ECO:0000259" key="1">
    <source>
        <dbReference type="PROSITE" id="PS50883"/>
    </source>
</evidence>
<dbReference type="InterPro" id="IPR035919">
    <property type="entry name" value="EAL_sf"/>
</dbReference>
<feature type="domain" description="EAL" evidence="1">
    <location>
        <begin position="5"/>
        <end position="253"/>
    </location>
</feature>